<dbReference type="Proteomes" id="UP000828390">
    <property type="component" value="Unassembled WGS sequence"/>
</dbReference>
<dbReference type="AlphaFoldDB" id="A0A9D4EL33"/>
<reference evidence="1" key="1">
    <citation type="journal article" date="2019" name="bioRxiv">
        <title>The Genome of the Zebra Mussel, Dreissena polymorpha: A Resource for Invasive Species Research.</title>
        <authorList>
            <person name="McCartney M.A."/>
            <person name="Auch B."/>
            <person name="Kono T."/>
            <person name="Mallez S."/>
            <person name="Zhang Y."/>
            <person name="Obille A."/>
            <person name="Becker A."/>
            <person name="Abrahante J.E."/>
            <person name="Garbe J."/>
            <person name="Badalamenti J.P."/>
            <person name="Herman A."/>
            <person name="Mangelson H."/>
            <person name="Liachko I."/>
            <person name="Sullivan S."/>
            <person name="Sone E.D."/>
            <person name="Koren S."/>
            <person name="Silverstein K.A.T."/>
            <person name="Beckman K.B."/>
            <person name="Gohl D.M."/>
        </authorList>
    </citation>
    <scope>NUCLEOTIDE SEQUENCE</scope>
    <source>
        <strain evidence="1">Duluth1</strain>
        <tissue evidence="1">Whole animal</tissue>
    </source>
</reference>
<gene>
    <name evidence="1" type="ORF">DPMN_159176</name>
</gene>
<comment type="caution">
    <text evidence="1">The sequence shown here is derived from an EMBL/GenBank/DDBJ whole genome shotgun (WGS) entry which is preliminary data.</text>
</comment>
<name>A0A9D4EL33_DREPO</name>
<evidence type="ECO:0000313" key="2">
    <source>
        <dbReference type="Proteomes" id="UP000828390"/>
    </source>
</evidence>
<accession>A0A9D4EL33</accession>
<keyword evidence="2" id="KW-1185">Reference proteome</keyword>
<organism evidence="1 2">
    <name type="scientific">Dreissena polymorpha</name>
    <name type="common">Zebra mussel</name>
    <name type="synonym">Mytilus polymorpha</name>
    <dbReference type="NCBI Taxonomy" id="45954"/>
    <lineage>
        <taxon>Eukaryota</taxon>
        <taxon>Metazoa</taxon>
        <taxon>Spiralia</taxon>
        <taxon>Lophotrochozoa</taxon>
        <taxon>Mollusca</taxon>
        <taxon>Bivalvia</taxon>
        <taxon>Autobranchia</taxon>
        <taxon>Heteroconchia</taxon>
        <taxon>Euheterodonta</taxon>
        <taxon>Imparidentia</taxon>
        <taxon>Neoheterodontei</taxon>
        <taxon>Myida</taxon>
        <taxon>Dreissenoidea</taxon>
        <taxon>Dreissenidae</taxon>
        <taxon>Dreissena</taxon>
    </lineage>
</organism>
<dbReference type="EMBL" id="JAIWYP010000008">
    <property type="protein sequence ID" value="KAH3781349.1"/>
    <property type="molecule type" value="Genomic_DNA"/>
</dbReference>
<protein>
    <submittedName>
        <fullName evidence="1">Uncharacterized protein</fullName>
    </submittedName>
</protein>
<reference evidence="1" key="2">
    <citation type="submission" date="2020-11" db="EMBL/GenBank/DDBJ databases">
        <authorList>
            <person name="McCartney M.A."/>
            <person name="Auch B."/>
            <person name="Kono T."/>
            <person name="Mallez S."/>
            <person name="Becker A."/>
            <person name="Gohl D.M."/>
            <person name="Silverstein K.A.T."/>
            <person name="Koren S."/>
            <person name="Bechman K.B."/>
            <person name="Herman A."/>
            <person name="Abrahante J.E."/>
            <person name="Garbe J."/>
        </authorList>
    </citation>
    <scope>NUCLEOTIDE SEQUENCE</scope>
    <source>
        <strain evidence="1">Duluth1</strain>
        <tissue evidence="1">Whole animal</tissue>
    </source>
</reference>
<evidence type="ECO:0000313" key="1">
    <source>
        <dbReference type="EMBL" id="KAH3781349.1"/>
    </source>
</evidence>
<proteinExistence type="predicted"/>
<sequence>MDTRFSDLQTKAAMGLKLYLNKCASLLSVLVTLNGSLMISLPLSPSLLSCTLYGRLGGKVYPTLLLPFKALLHIVIPSCTPSFTLFCPYHVCSLLHHESVKRVSVPKDLLRQN</sequence>